<feature type="chain" id="PRO_5021387255" evidence="2">
    <location>
        <begin position="29"/>
        <end position="67"/>
    </location>
</feature>
<feature type="region of interest" description="Disordered" evidence="1">
    <location>
        <begin position="29"/>
        <end position="67"/>
    </location>
</feature>
<accession>A0A4Y1ZF88</accession>
<keyword evidence="2" id="KW-0732">Signal</keyword>
<feature type="signal peptide" evidence="2">
    <location>
        <begin position="1"/>
        <end position="28"/>
    </location>
</feature>
<feature type="compositionally biased region" description="Polar residues" evidence="1">
    <location>
        <begin position="46"/>
        <end position="67"/>
    </location>
</feature>
<evidence type="ECO:0000256" key="1">
    <source>
        <dbReference type="SAM" id="MobiDB-lite"/>
    </source>
</evidence>
<dbReference type="RefSeq" id="WP_262393078.1">
    <property type="nucleotide sequence ID" value="NZ_BEXB01000031.1"/>
</dbReference>
<evidence type="ECO:0000256" key="2">
    <source>
        <dbReference type="SAM" id="SignalP"/>
    </source>
</evidence>
<name>A0A4Y1ZF88_9BACL</name>
<dbReference type="Proteomes" id="UP000319716">
    <property type="component" value="Unassembled WGS sequence"/>
</dbReference>
<sequence>MNIIKRLTAMTSLAVCLGVITPTTIAFAKTGSTNDSHANKSKDPKQSQAIGLQQTHRLFNQTARRST</sequence>
<organism evidence="3 4">
    <name type="scientific">Sporolactobacillus inulinus</name>
    <dbReference type="NCBI Taxonomy" id="2078"/>
    <lineage>
        <taxon>Bacteria</taxon>
        <taxon>Bacillati</taxon>
        <taxon>Bacillota</taxon>
        <taxon>Bacilli</taxon>
        <taxon>Bacillales</taxon>
        <taxon>Sporolactobacillaceae</taxon>
        <taxon>Sporolactobacillus</taxon>
    </lineage>
</organism>
<comment type="caution">
    <text evidence="3">The sequence shown here is derived from an EMBL/GenBank/DDBJ whole genome shotgun (WGS) entry which is preliminary data.</text>
</comment>
<evidence type="ECO:0000313" key="3">
    <source>
        <dbReference type="EMBL" id="GAY77689.1"/>
    </source>
</evidence>
<dbReference type="EMBL" id="BEXB01000031">
    <property type="protein sequence ID" value="GAY77689.1"/>
    <property type="molecule type" value="Genomic_DNA"/>
</dbReference>
<gene>
    <name evidence="3" type="ORF">NBRC111894_3243</name>
</gene>
<evidence type="ECO:0000313" key="4">
    <source>
        <dbReference type="Proteomes" id="UP000319716"/>
    </source>
</evidence>
<proteinExistence type="predicted"/>
<dbReference type="AlphaFoldDB" id="A0A4Y1ZF88"/>
<reference evidence="3 4" key="1">
    <citation type="submission" date="2017-11" db="EMBL/GenBank/DDBJ databases">
        <title>Draft Genome Sequence of Sporolactobacillus inulinus NBRC 111894 Isolated from Koso, a Japanese Sugar-Vegetable Fermented Beverage.</title>
        <authorList>
            <person name="Chiou T.Y."/>
            <person name="Oshima K."/>
            <person name="Suda W."/>
            <person name="Hattori M."/>
            <person name="Takahashi T."/>
        </authorList>
    </citation>
    <scope>NUCLEOTIDE SEQUENCE [LARGE SCALE GENOMIC DNA]</scope>
    <source>
        <strain evidence="3 4">NBRC111894</strain>
    </source>
</reference>
<protein>
    <submittedName>
        <fullName evidence="3">Uncharacterized protein</fullName>
    </submittedName>
</protein>